<organism evidence="1 2">
    <name type="scientific">Roseateles subflavus</name>
    <dbReference type="NCBI Taxonomy" id="3053353"/>
    <lineage>
        <taxon>Bacteria</taxon>
        <taxon>Pseudomonadati</taxon>
        <taxon>Pseudomonadota</taxon>
        <taxon>Betaproteobacteria</taxon>
        <taxon>Burkholderiales</taxon>
        <taxon>Sphaerotilaceae</taxon>
        <taxon>Roseateles</taxon>
    </lineage>
</organism>
<dbReference type="Proteomes" id="UP001238603">
    <property type="component" value="Unassembled WGS sequence"/>
</dbReference>
<accession>A0ABT7LCM1</accession>
<evidence type="ECO:0000313" key="2">
    <source>
        <dbReference type="Proteomes" id="UP001238603"/>
    </source>
</evidence>
<proteinExistence type="predicted"/>
<dbReference type="EMBL" id="JASVDS010000001">
    <property type="protein sequence ID" value="MDL5030608.1"/>
    <property type="molecule type" value="Genomic_DNA"/>
</dbReference>
<dbReference type="RefSeq" id="WP_285980741.1">
    <property type="nucleotide sequence ID" value="NZ_JASVDS010000001.1"/>
</dbReference>
<name>A0ABT7LCM1_9BURK</name>
<gene>
    <name evidence="1" type="ORF">QRD43_01705</name>
</gene>
<comment type="caution">
    <text evidence="1">The sequence shown here is derived from an EMBL/GenBank/DDBJ whole genome shotgun (WGS) entry which is preliminary data.</text>
</comment>
<sequence>MELIATKHPAQDKVDTLELRRDDGSRVRLQMPRQGTLPHDLIHVLVEALPALRQGFLDQVARGAEPAFTMRQLHAHPAEAAEAAAGAWQVEAVVEALQTQLWAGCFDADAFADGVRLACEARGVGVPATDARHYGASLHAQALRMLQDWQSLPAGGTLALRHRPAPA</sequence>
<keyword evidence="2" id="KW-1185">Reference proteome</keyword>
<evidence type="ECO:0000313" key="1">
    <source>
        <dbReference type="EMBL" id="MDL5030608.1"/>
    </source>
</evidence>
<protein>
    <submittedName>
        <fullName evidence="1">Uncharacterized protein</fullName>
    </submittedName>
</protein>
<reference evidence="1 2" key="1">
    <citation type="submission" date="2023-06" db="EMBL/GenBank/DDBJ databases">
        <title>Pelomonas sp. APW6 16S ribosomal RNA gene genome sequencing and assembly.</title>
        <authorList>
            <person name="Woo H."/>
        </authorList>
    </citation>
    <scope>NUCLEOTIDE SEQUENCE [LARGE SCALE GENOMIC DNA]</scope>
    <source>
        <strain evidence="1 2">APW6</strain>
    </source>
</reference>